<evidence type="ECO:0000259" key="2">
    <source>
        <dbReference type="PROSITE" id="PS50887"/>
    </source>
</evidence>
<dbReference type="PANTHER" id="PTHR44757:SF2">
    <property type="entry name" value="BIOFILM ARCHITECTURE MAINTENANCE PROTEIN MBAA"/>
    <property type="match status" value="1"/>
</dbReference>
<dbReference type="PROSITE" id="PS50883">
    <property type="entry name" value="EAL"/>
    <property type="match status" value="1"/>
</dbReference>
<dbReference type="SMART" id="SM00267">
    <property type="entry name" value="GGDEF"/>
    <property type="match status" value="1"/>
</dbReference>
<dbReference type="PANTHER" id="PTHR44757">
    <property type="entry name" value="DIGUANYLATE CYCLASE DGCP"/>
    <property type="match status" value="1"/>
</dbReference>
<keyword evidence="4" id="KW-1185">Reference proteome</keyword>
<dbReference type="CDD" id="cd01949">
    <property type="entry name" value="GGDEF"/>
    <property type="match status" value="1"/>
</dbReference>
<dbReference type="InterPro" id="IPR052155">
    <property type="entry name" value="Biofilm_reg_signaling"/>
</dbReference>
<name>A0A3M8DP96_9BACL</name>
<dbReference type="Pfam" id="PF00990">
    <property type="entry name" value="GGDEF"/>
    <property type="match status" value="1"/>
</dbReference>
<reference evidence="3 4" key="1">
    <citation type="submission" date="2018-10" db="EMBL/GenBank/DDBJ databases">
        <title>Phylogenomics of Brevibacillus.</title>
        <authorList>
            <person name="Dunlap C."/>
        </authorList>
    </citation>
    <scope>NUCLEOTIDE SEQUENCE [LARGE SCALE GENOMIC DNA]</scope>
    <source>
        <strain evidence="3 4">JCM 15716</strain>
    </source>
</reference>
<feature type="domain" description="EAL" evidence="1">
    <location>
        <begin position="192"/>
        <end position="446"/>
    </location>
</feature>
<dbReference type="InterPro" id="IPR029787">
    <property type="entry name" value="Nucleotide_cyclase"/>
</dbReference>
<protein>
    <submittedName>
        <fullName evidence="3">Bifunctional diguanylate cyclase/phosphodiesterase</fullName>
    </submittedName>
</protein>
<dbReference type="InterPro" id="IPR000160">
    <property type="entry name" value="GGDEF_dom"/>
</dbReference>
<dbReference type="CDD" id="cd01948">
    <property type="entry name" value="EAL"/>
    <property type="match status" value="1"/>
</dbReference>
<dbReference type="InterPro" id="IPR043128">
    <property type="entry name" value="Rev_trsase/Diguanyl_cyclase"/>
</dbReference>
<dbReference type="Pfam" id="PF00563">
    <property type="entry name" value="EAL"/>
    <property type="match status" value="1"/>
</dbReference>
<dbReference type="Gene3D" id="3.20.20.450">
    <property type="entry name" value="EAL domain"/>
    <property type="match status" value="1"/>
</dbReference>
<dbReference type="SMART" id="SM00052">
    <property type="entry name" value="EAL"/>
    <property type="match status" value="1"/>
</dbReference>
<dbReference type="AlphaFoldDB" id="A0A3M8DP96"/>
<evidence type="ECO:0000259" key="1">
    <source>
        <dbReference type="PROSITE" id="PS50883"/>
    </source>
</evidence>
<evidence type="ECO:0000313" key="4">
    <source>
        <dbReference type="Proteomes" id="UP000271031"/>
    </source>
</evidence>
<dbReference type="NCBIfam" id="TIGR00254">
    <property type="entry name" value="GGDEF"/>
    <property type="match status" value="1"/>
</dbReference>
<dbReference type="RefSeq" id="WP_122918195.1">
    <property type="nucleotide sequence ID" value="NZ_RHHQ01000008.1"/>
</dbReference>
<dbReference type="OrthoDB" id="9759607at2"/>
<sequence length="458" mass="51213">MIESILVIGVILYVVCQVVGQCDSLTGLPNRTRLVKQLNKLVYKARRKDAGIAVVMLDLDHFERINEARGSLFGDELLRKISYTLQRYVKEAGTVSRIRADRFGIIFEDVASKNELARLVERIYGLFSKGFFVKGIPVKVTFSAGTALYPYNGDNSIELLKNADTALLQAKETGRNHALHYSQEMNQAVKRRAMLEEHIDGALQRNEFVLSFQPQFALPGGDIRGFAASIRWEHPEAGTVLADELLLIAADAGLMWEIEEWMLKEACEKNREIQKLHLPHSVIAIPISLKSLKQPAFWEEVKRVLRATGMTPDSLVLEVREHELCTGGDVHNELGEELRAIGVTLCLADFGKGYASLHSLKQLPIHRLKIDPLFIGEIGADKTGNTIIQSLITLGHKLGLPVTAAGVETYEQLHYLRALGCDYMQGSLVSKPLPYEELPHLFAILRYKPHALKSEART</sequence>
<dbReference type="EMBL" id="RHHQ01000008">
    <property type="protein sequence ID" value="RNB89942.1"/>
    <property type="molecule type" value="Genomic_DNA"/>
</dbReference>
<dbReference type="Gene3D" id="3.30.70.270">
    <property type="match status" value="1"/>
</dbReference>
<feature type="domain" description="GGDEF" evidence="2">
    <location>
        <begin position="50"/>
        <end position="183"/>
    </location>
</feature>
<accession>A0A3M8DP96</accession>
<comment type="caution">
    <text evidence="3">The sequence shown here is derived from an EMBL/GenBank/DDBJ whole genome shotgun (WGS) entry which is preliminary data.</text>
</comment>
<dbReference type="Proteomes" id="UP000271031">
    <property type="component" value="Unassembled WGS sequence"/>
</dbReference>
<dbReference type="SUPFAM" id="SSF55073">
    <property type="entry name" value="Nucleotide cyclase"/>
    <property type="match status" value="1"/>
</dbReference>
<dbReference type="InterPro" id="IPR035919">
    <property type="entry name" value="EAL_sf"/>
</dbReference>
<gene>
    <name evidence="3" type="ORF">EDM56_12375</name>
</gene>
<evidence type="ECO:0000313" key="3">
    <source>
        <dbReference type="EMBL" id="RNB89942.1"/>
    </source>
</evidence>
<proteinExistence type="predicted"/>
<dbReference type="InterPro" id="IPR001633">
    <property type="entry name" value="EAL_dom"/>
</dbReference>
<organism evidence="3 4">
    <name type="scientific">Brevibacillus fluminis</name>
    <dbReference type="NCBI Taxonomy" id="511487"/>
    <lineage>
        <taxon>Bacteria</taxon>
        <taxon>Bacillati</taxon>
        <taxon>Bacillota</taxon>
        <taxon>Bacilli</taxon>
        <taxon>Bacillales</taxon>
        <taxon>Paenibacillaceae</taxon>
        <taxon>Brevibacillus</taxon>
    </lineage>
</organism>
<dbReference type="PROSITE" id="PS50887">
    <property type="entry name" value="GGDEF"/>
    <property type="match status" value="1"/>
</dbReference>
<dbReference type="SUPFAM" id="SSF141868">
    <property type="entry name" value="EAL domain-like"/>
    <property type="match status" value="1"/>
</dbReference>